<organism evidence="5 6">
    <name type="scientific">Equus asinus</name>
    <name type="common">Donkey</name>
    <name type="synonym">Equus africanus asinus</name>
    <dbReference type="NCBI Taxonomy" id="9793"/>
    <lineage>
        <taxon>Eukaryota</taxon>
        <taxon>Metazoa</taxon>
        <taxon>Chordata</taxon>
        <taxon>Craniata</taxon>
        <taxon>Vertebrata</taxon>
        <taxon>Euteleostomi</taxon>
        <taxon>Mammalia</taxon>
        <taxon>Eutheria</taxon>
        <taxon>Laurasiatheria</taxon>
        <taxon>Perissodactyla</taxon>
        <taxon>Equidae</taxon>
        <taxon>Equus</taxon>
    </lineage>
</organism>
<evidence type="ECO:0000256" key="2">
    <source>
        <dbReference type="ARBA" id="ARBA00022842"/>
    </source>
</evidence>
<feature type="region of interest" description="Disordered" evidence="4">
    <location>
        <begin position="1"/>
        <end position="22"/>
    </location>
</feature>
<dbReference type="GO" id="GO:0008973">
    <property type="term" value="F:phosphopentomutase activity"/>
    <property type="evidence" value="ECO:0007669"/>
    <property type="project" value="TreeGrafter"/>
</dbReference>
<dbReference type="GO" id="GO:0046872">
    <property type="term" value="F:metal ion binding"/>
    <property type="evidence" value="ECO:0007669"/>
    <property type="project" value="UniProtKB-KW"/>
</dbReference>
<keyword evidence="6" id="KW-1185">Reference proteome</keyword>
<evidence type="ECO:0000256" key="1">
    <source>
        <dbReference type="ARBA" id="ARBA00022723"/>
    </source>
</evidence>
<keyword evidence="3" id="KW-0413">Isomerase</keyword>
<sequence>MVAAAAATADPGGSGAGMDPRLDQETARWLQWDKNSLTLQSVKQLIAEGNKEELQKCFGARMEFGTAGLRSAMGVGVSHMNDLTIIQTTQVPHFHNS</sequence>
<evidence type="ECO:0000256" key="3">
    <source>
        <dbReference type="ARBA" id="ARBA00023235"/>
    </source>
</evidence>
<dbReference type="GO" id="GO:0006166">
    <property type="term" value="P:purine ribonucleoside salvage"/>
    <property type="evidence" value="ECO:0007669"/>
    <property type="project" value="TreeGrafter"/>
</dbReference>
<dbReference type="AlphaFoldDB" id="A0A9L0ISW2"/>
<evidence type="ECO:0000256" key="4">
    <source>
        <dbReference type="SAM" id="MobiDB-lite"/>
    </source>
</evidence>
<feature type="compositionally biased region" description="Low complexity" evidence="4">
    <location>
        <begin position="1"/>
        <end position="11"/>
    </location>
</feature>
<reference evidence="5" key="2">
    <citation type="submission" date="2025-08" db="UniProtKB">
        <authorList>
            <consortium name="Ensembl"/>
        </authorList>
    </citation>
    <scope>IDENTIFICATION</scope>
</reference>
<evidence type="ECO:0008006" key="7">
    <source>
        <dbReference type="Google" id="ProtNLM"/>
    </source>
</evidence>
<keyword evidence="2" id="KW-0460">Magnesium</keyword>
<accession>A0A9L0ISW2</accession>
<dbReference type="GO" id="GO:0005634">
    <property type="term" value="C:nucleus"/>
    <property type="evidence" value="ECO:0007669"/>
    <property type="project" value="TreeGrafter"/>
</dbReference>
<name>A0A9L0ISW2_EQUAS</name>
<dbReference type="Proteomes" id="UP000694387">
    <property type="component" value="Chromosome 3"/>
</dbReference>
<protein>
    <recommendedName>
        <fullName evidence="7">Phosphoglucomutase 2</fullName>
    </recommendedName>
</protein>
<dbReference type="PANTHER" id="PTHR45745:SF3">
    <property type="entry name" value="PHOSPHOPENTOMUTASE"/>
    <property type="match status" value="1"/>
</dbReference>
<reference evidence="5" key="3">
    <citation type="submission" date="2025-09" db="UniProtKB">
        <authorList>
            <consortium name="Ensembl"/>
        </authorList>
    </citation>
    <scope>IDENTIFICATION</scope>
</reference>
<dbReference type="Ensembl" id="ENSEAST00005040211.1">
    <property type="protein sequence ID" value="ENSEASP00005043203.1"/>
    <property type="gene ID" value="ENSEASG00005035380.1"/>
</dbReference>
<reference evidence="5 6" key="1">
    <citation type="journal article" date="2020" name="Nat. Commun.">
        <title>Donkey genomes provide new insights into domestication and selection for coat color.</title>
        <authorList>
            <person name="Wang"/>
            <person name="C."/>
            <person name="Li"/>
            <person name="H."/>
            <person name="Guo"/>
            <person name="Y."/>
            <person name="Huang"/>
            <person name="J."/>
            <person name="Sun"/>
            <person name="Y."/>
            <person name="Min"/>
            <person name="J."/>
            <person name="Wang"/>
            <person name="J."/>
            <person name="Fang"/>
            <person name="X."/>
            <person name="Zhao"/>
            <person name="Z."/>
            <person name="Wang"/>
            <person name="S."/>
            <person name="Zhang"/>
            <person name="Y."/>
            <person name="Liu"/>
            <person name="Q."/>
            <person name="Jiang"/>
            <person name="Q."/>
            <person name="Wang"/>
            <person name="X."/>
            <person name="Guo"/>
            <person name="Y."/>
            <person name="Yang"/>
            <person name="C."/>
            <person name="Wang"/>
            <person name="Y."/>
            <person name="Tian"/>
            <person name="F."/>
            <person name="Zhuang"/>
            <person name="G."/>
            <person name="Fan"/>
            <person name="Y."/>
            <person name="Gao"/>
            <person name="Q."/>
            <person name="Li"/>
            <person name="Y."/>
            <person name="Ju"/>
            <person name="Z."/>
            <person name="Li"/>
            <person name="J."/>
            <person name="Li"/>
            <person name="R."/>
            <person name="Hou"/>
            <person name="M."/>
            <person name="Yang"/>
            <person name="G."/>
            <person name="Liu"/>
            <person name="G."/>
            <person name="Liu"/>
            <person name="W."/>
            <person name="Guo"/>
            <person name="J."/>
            <person name="Pan"/>
            <person name="S."/>
            <person name="Fan"/>
            <person name="G."/>
            <person name="Zhang"/>
            <person name="W."/>
            <person name="Zhang"/>
            <person name="R."/>
            <person name="Yu"/>
            <person name="J."/>
            <person name="Zhang"/>
            <person name="X."/>
            <person name="Yin"/>
            <person name="Q."/>
            <person name="Ji"/>
            <person name="C."/>
            <person name="Jin"/>
            <person name="Y."/>
            <person name="Yue"/>
            <person name="G."/>
            <person name="Liu"/>
            <person name="M."/>
            <person name="Xu"/>
            <person name="J."/>
            <person name="Liu"/>
            <person name="S."/>
            <person name="Jordana"/>
            <person name="J."/>
            <person name="Noce"/>
            <person name="A."/>
            <person name="Amills"/>
            <person name="M."/>
            <person name="Wu"/>
            <person name="D.D."/>
            <person name="Li"/>
            <person name="S."/>
            <person name="Zhou"/>
            <person name="X. and Zhong"/>
            <person name="J."/>
        </authorList>
    </citation>
    <scope>NUCLEOTIDE SEQUENCE [LARGE SCALE GENOMIC DNA]</scope>
</reference>
<evidence type="ECO:0000313" key="6">
    <source>
        <dbReference type="Proteomes" id="UP000694387"/>
    </source>
</evidence>
<dbReference type="PANTHER" id="PTHR45745">
    <property type="entry name" value="PHOSPHOMANNOMUTASE 45A"/>
    <property type="match status" value="1"/>
</dbReference>
<keyword evidence="1" id="KW-0479">Metal-binding</keyword>
<proteinExistence type="predicted"/>
<evidence type="ECO:0000313" key="5">
    <source>
        <dbReference type="Ensembl" id="ENSEASP00005043203.1"/>
    </source>
</evidence>
<dbReference type="GeneTree" id="ENSGT00940000156247"/>